<keyword evidence="4 7" id="KW-0808">Transferase</keyword>
<dbReference type="EMBL" id="FSRA01000001">
    <property type="protein sequence ID" value="SIN64422.1"/>
    <property type="molecule type" value="Genomic_DNA"/>
</dbReference>
<sequence>MQISSKLPNTGTTIFSVMSALANEYKAVNLGQGFPDYPMNEALVAKVNEAMQAGFNQYAPMQGYLPLREVLAEKVHFLYGTTINPDTQITITPGGTYGIYTSLTTVLQPGDEVIIFEPAYDSYVPNVLVNGAIPILIELKFPDYKIDWEEVRRKITPRTKFIMLNTPHNPTGAVLGESDVRQLRSIVEGTNIFILSDEVYEHLIYDNIPHQSILRYPDLLERSFVTFSFGKLYHCTGWKMGYCISSPALMQEFRKVHQYNCFSCHTPSQVALAGFLKDKDSYLQLSGFMQAKRDYFHRLMSGTRFSPMPSYGSYFQCYQYDRISEEGDADFAVRITKEFGVATVPVSAFYQSGRDHKVIRFCFAKKEETLEMAVERLVKV</sequence>
<dbReference type="InterPro" id="IPR015424">
    <property type="entry name" value="PyrdxlP-dep_Trfase"/>
</dbReference>
<keyword evidence="8" id="KW-1185">Reference proteome</keyword>
<evidence type="ECO:0000256" key="3">
    <source>
        <dbReference type="ARBA" id="ARBA00022576"/>
    </source>
</evidence>
<dbReference type="RefSeq" id="WP_074237126.1">
    <property type="nucleotide sequence ID" value="NZ_FSRA01000001.1"/>
</dbReference>
<organism evidence="7 8">
    <name type="scientific">Chitinophaga niabensis</name>
    <dbReference type="NCBI Taxonomy" id="536979"/>
    <lineage>
        <taxon>Bacteria</taxon>
        <taxon>Pseudomonadati</taxon>
        <taxon>Bacteroidota</taxon>
        <taxon>Chitinophagia</taxon>
        <taxon>Chitinophagales</taxon>
        <taxon>Chitinophagaceae</taxon>
        <taxon>Chitinophaga</taxon>
    </lineage>
</organism>
<dbReference type="PANTHER" id="PTHR43807">
    <property type="entry name" value="FI04487P"/>
    <property type="match status" value="1"/>
</dbReference>
<comment type="cofactor">
    <cofactor evidence="1">
        <name>pyridoxal 5'-phosphate</name>
        <dbReference type="ChEBI" id="CHEBI:597326"/>
    </cofactor>
</comment>
<gene>
    <name evidence="7" type="ORF">SAMN04488055_0060</name>
</gene>
<dbReference type="PANTHER" id="PTHR43807:SF20">
    <property type="entry name" value="FI04487P"/>
    <property type="match status" value="1"/>
</dbReference>
<evidence type="ECO:0000256" key="5">
    <source>
        <dbReference type="ARBA" id="ARBA00022898"/>
    </source>
</evidence>
<evidence type="ECO:0000313" key="8">
    <source>
        <dbReference type="Proteomes" id="UP000185003"/>
    </source>
</evidence>
<dbReference type="NCBIfam" id="NF006569">
    <property type="entry name" value="PRK09082.1"/>
    <property type="match status" value="1"/>
</dbReference>
<dbReference type="Proteomes" id="UP000185003">
    <property type="component" value="Unassembled WGS sequence"/>
</dbReference>
<reference evidence="7 8" key="1">
    <citation type="submission" date="2016-11" db="EMBL/GenBank/DDBJ databases">
        <authorList>
            <person name="Jaros S."/>
            <person name="Januszkiewicz K."/>
            <person name="Wedrychowicz H."/>
        </authorList>
    </citation>
    <scope>NUCLEOTIDE SEQUENCE [LARGE SCALE GENOMIC DNA]</scope>
    <source>
        <strain evidence="7 8">DSM 24787</strain>
    </source>
</reference>
<accession>A0A1N6D0V4</accession>
<dbReference type="FunFam" id="3.40.640.10:FF:000033">
    <property type="entry name" value="Aspartate aminotransferase"/>
    <property type="match status" value="1"/>
</dbReference>
<dbReference type="STRING" id="536979.SAMN04488055_0060"/>
<evidence type="ECO:0000256" key="2">
    <source>
        <dbReference type="ARBA" id="ARBA00007441"/>
    </source>
</evidence>
<dbReference type="GO" id="GO:0030170">
    <property type="term" value="F:pyridoxal phosphate binding"/>
    <property type="evidence" value="ECO:0007669"/>
    <property type="project" value="InterPro"/>
</dbReference>
<dbReference type="Pfam" id="PF00155">
    <property type="entry name" value="Aminotran_1_2"/>
    <property type="match status" value="1"/>
</dbReference>
<feature type="domain" description="Aminotransferase class I/classII large" evidence="6">
    <location>
        <begin position="27"/>
        <end position="377"/>
    </location>
</feature>
<name>A0A1N6D0V4_9BACT</name>
<proteinExistence type="inferred from homology"/>
<evidence type="ECO:0000259" key="6">
    <source>
        <dbReference type="Pfam" id="PF00155"/>
    </source>
</evidence>
<dbReference type="CDD" id="cd00609">
    <property type="entry name" value="AAT_like"/>
    <property type="match status" value="1"/>
</dbReference>
<keyword evidence="5" id="KW-0663">Pyridoxal phosphate</keyword>
<dbReference type="Gene3D" id="3.40.640.10">
    <property type="entry name" value="Type I PLP-dependent aspartate aminotransferase-like (Major domain)"/>
    <property type="match status" value="1"/>
</dbReference>
<dbReference type="InterPro" id="IPR015422">
    <property type="entry name" value="PyrdxlP-dep_Trfase_small"/>
</dbReference>
<dbReference type="SUPFAM" id="SSF53383">
    <property type="entry name" value="PLP-dependent transferases"/>
    <property type="match status" value="1"/>
</dbReference>
<keyword evidence="3 7" id="KW-0032">Aminotransferase</keyword>
<evidence type="ECO:0000256" key="4">
    <source>
        <dbReference type="ARBA" id="ARBA00022679"/>
    </source>
</evidence>
<dbReference type="GO" id="GO:0016212">
    <property type="term" value="F:kynurenine-oxoglutarate transaminase activity"/>
    <property type="evidence" value="ECO:0007669"/>
    <property type="project" value="TreeGrafter"/>
</dbReference>
<dbReference type="Gene3D" id="3.90.1150.10">
    <property type="entry name" value="Aspartate Aminotransferase, domain 1"/>
    <property type="match status" value="1"/>
</dbReference>
<evidence type="ECO:0000256" key="1">
    <source>
        <dbReference type="ARBA" id="ARBA00001933"/>
    </source>
</evidence>
<dbReference type="InterPro" id="IPR051326">
    <property type="entry name" value="Kynurenine-oxoglutarate_AT"/>
</dbReference>
<comment type="similarity">
    <text evidence="2">Belongs to the class-I pyridoxal-phosphate-dependent aminotransferase family.</text>
</comment>
<dbReference type="InterPro" id="IPR015421">
    <property type="entry name" value="PyrdxlP-dep_Trfase_major"/>
</dbReference>
<dbReference type="OrthoDB" id="9802328at2"/>
<dbReference type="AlphaFoldDB" id="A0A1N6D0V4"/>
<dbReference type="GO" id="GO:0005737">
    <property type="term" value="C:cytoplasm"/>
    <property type="evidence" value="ECO:0007669"/>
    <property type="project" value="TreeGrafter"/>
</dbReference>
<protein>
    <submittedName>
        <fullName evidence="7">2-keto-4-methylthiobutyrate aminotransferase apoenzyme</fullName>
    </submittedName>
</protein>
<evidence type="ECO:0000313" key="7">
    <source>
        <dbReference type="EMBL" id="SIN64422.1"/>
    </source>
</evidence>
<dbReference type="InterPro" id="IPR004839">
    <property type="entry name" value="Aminotransferase_I/II_large"/>
</dbReference>